<keyword evidence="4 8" id="KW-0964">Secreted</keyword>
<organism evidence="10 11">
    <name type="scientific">Hortaea werneckii</name>
    <name type="common">Black yeast</name>
    <name type="synonym">Cladosporium werneckii</name>
    <dbReference type="NCBI Taxonomy" id="91943"/>
    <lineage>
        <taxon>Eukaryota</taxon>
        <taxon>Fungi</taxon>
        <taxon>Dikarya</taxon>
        <taxon>Ascomycota</taxon>
        <taxon>Pezizomycotina</taxon>
        <taxon>Dothideomycetes</taxon>
        <taxon>Dothideomycetidae</taxon>
        <taxon>Mycosphaerellales</taxon>
        <taxon>Teratosphaeriaceae</taxon>
        <taxon>Hortaea</taxon>
    </lineage>
</organism>
<dbReference type="EMBL" id="QWIP01000310">
    <property type="protein sequence ID" value="RMY66427.1"/>
    <property type="molecule type" value="Genomic_DNA"/>
</dbReference>
<dbReference type="GO" id="GO:0050525">
    <property type="term" value="F:cutinase activity"/>
    <property type="evidence" value="ECO:0007669"/>
    <property type="project" value="UniProtKB-UniRule"/>
</dbReference>
<evidence type="ECO:0000256" key="6">
    <source>
        <dbReference type="ARBA" id="ARBA00022801"/>
    </source>
</evidence>
<sequence length="427" mass="43145">MVTHSFKMSAVLFALSSSLLFAAPALTQSTGTGSCTDVHVFLAKGWNSRYENQRQTQLVDAICNDLGSDVSCDYEDIILNNLEGTEYCPAVEEGDANGKQQITAYAQKCPESKLVLSGYSQGANVVGDIIAGGGGGGSACASTAPLDPSSDAVCQIAAVMLFGDPRHTANAAYNAGTGVAGVGEFPRTAEQLERLNSYAGELRSWCARDDPNCAKDLGLNTVEAHTNYFTYVTSEAASWAVSKIQAASGSCGQVSSSSTSSMSSTSSTKAATSSSMSTSESSTAPATTSADATTSAVMPTMTPIMNGTGNATASSVPVTSATVTTMISGKPACISYSTSTSVTTYGPFPPWSVKSPVPVTTSYIGWGNGTATFTSAVGSGTAAASGTGSGVKPTGSSVTPFTGAANNVQVAGGLVAGVMGLVGFMMM</sequence>
<dbReference type="GO" id="GO:0005576">
    <property type="term" value="C:extracellular region"/>
    <property type="evidence" value="ECO:0007669"/>
    <property type="project" value="UniProtKB-SubCell"/>
</dbReference>
<evidence type="ECO:0000256" key="9">
    <source>
        <dbReference type="SAM" id="MobiDB-lite"/>
    </source>
</evidence>
<dbReference type="InterPro" id="IPR029058">
    <property type="entry name" value="AB_hydrolase_fold"/>
</dbReference>
<dbReference type="Pfam" id="PF01083">
    <property type="entry name" value="Cutinase"/>
    <property type="match status" value="1"/>
</dbReference>
<dbReference type="Proteomes" id="UP000269276">
    <property type="component" value="Unassembled WGS sequence"/>
</dbReference>
<evidence type="ECO:0000313" key="10">
    <source>
        <dbReference type="EMBL" id="RMY66427.1"/>
    </source>
</evidence>
<dbReference type="Gene3D" id="3.40.50.1820">
    <property type="entry name" value="alpha/beta hydrolase"/>
    <property type="match status" value="1"/>
</dbReference>
<dbReference type="OrthoDB" id="2586582at2759"/>
<evidence type="ECO:0000256" key="8">
    <source>
        <dbReference type="RuleBase" id="RU361263"/>
    </source>
</evidence>
<dbReference type="SMART" id="SM01110">
    <property type="entry name" value="Cutinase"/>
    <property type="match status" value="1"/>
</dbReference>
<feature type="region of interest" description="Disordered" evidence="9">
    <location>
        <begin position="250"/>
        <end position="294"/>
    </location>
</feature>
<dbReference type="PANTHER" id="PTHR33630:SF13">
    <property type="entry name" value="ACETYLXYLAN ESTERASE"/>
    <property type="match status" value="1"/>
</dbReference>
<comment type="subcellular location">
    <subcellularLocation>
        <location evidence="1 8">Secreted</location>
    </subcellularLocation>
</comment>
<evidence type="ECO:0000313" key="11">
    <source>
        <dbReference type="Proteomes" id="UP000269276"/>
    </source>
</evidence>
<accession>A0A3M7DQT0</accession>
<dbReference type="AlphaFoldDB" id="A0A3M7DQT0"/>
<protein>
    <recommendedName>
        <fullName evidence="8">Cutinase</fullName>
        <ecNumber evidence="8">3.1.1.74</ecNumber>
    </recommendedName>
</protein>
<reference evidence="10 11" key="1">
    <citation type="journal article" date="2018" name="BMC Genomics">
        <title>Genomic evidence for intraspecific hybridization in a clonal and extremely halotolerant yeast.</title>
        <authorList>
            <person name="Gostincar C."/>
            <person name="Stajich J.E."/>
            <person name="Zupancic J."/>
            <person name="Zalar P."/>
            <person name="Gunde-Cimerman N."/>
        </authorList>
    </citation>
    <scope>NUCLEOTIDE SEQUENCE [LARGE SCALE GENOMIC DNA]</scope>
    <source>
        <strain evidence="10 11">EXF-2682</strain>
    </source>
</reference>
<comment type="similarity">
    <text evidence="2 8">Belongs to the cutinase family.</text>
</comment>
<keyword evidence="6 8" id="KW-0378">Hydrolase</keyword>
<feature type="chain" id="PRO_5017845867" description="Cutinase" evidence="8">
    <location>
        <begin position="28"/>
        <end position="427"/>
    </location>
</feature>
<evidence type="ECO:0000256" key="7">
    <source>
        <dbReference type="ARBA" id="ARBA00023157"/>
    </source>
</evidence>
<keyword evidence="7" id="KW-1015">Disulfide bond</keyword>
<feature type="signal peptide" evidence="8">
    <location>
        <begin position="1"/>
        <end position="27"/>
    </location>
</feature>
<proteinExistence type="inferred from homology"/>
<dbReference type="SUPFAM" id="SSF53474">
    <property type="entry name" value="alpha/beta-Hydrolases"/>
    <property type="match status" value="1"/>
</dbReference>
<name>A0A3M7DQT0_HORWE</name>
<comment type="function">
    <text evidence="8">Catalyzes the hydrolysis of complex carboxylic polyesters found in the cell wall of plants. Degrades cutin, a macromolecule that forms the structure of the plant cuticle.</text>
</comment>
<keyword evidence="3 8" id="KW-0719">Serine esterase</keyword>
<evidence type="ECO:0000256" key="2">
    <source>
        <dbReference type="ARBA" id="ARBA00007534"/>
    </source>
</evidence>
<dbReference type="InterPro" id="IPR043580">
    <property type="entry name" value="CUTINASE_1"/>
</dbReference>
<comment type="caution">
    <text evidence="10">The sequence shown here is derived from an EMBL/GenBank/DDBJ whole genome shotgun (WGS) entry which is preliminary data.</text>
</comment>
<dbReference type="PROSITE" id="PS51257">
    <property type="entry name" value="PROKAR_LIPOPROTEIN"/>
    <property type="match status" value="1"/>
</dbReference>
<dbReference type="VEuPathDB" id="FungiDB:BTJ68_02045"/>
<feature type="compositionally biased region" description="Low complexity" evidence="9">
    <location>
        <begin position="255"/>
        <end position="294"/>
    </location>
</feature>
<comment type="catalytic activity">
    <reaction evidence="8">
        <text>cutin + H2O = cutin monomers.</text>
        <dbReference type="EC" id="3.1.1.74"/>
    </reaction>
</comment>
<evidence type="ECO:0000256" key="4">
    <source>
        <dbReference type="ARBA" id="ARBA00022525"/>
    </source>
</evidence>
<dbReference type="InterPro" id="IPR000675">
    <property type="entry name" value="Cutinase/axe"/>
</dbReference>
<evidence type="ECO:0000256" key="5">
    <source>
        <dbReference type="ARBA" id="ARBA00022729"/>
    </source>
</evidence>
<dbReference type="EC" id="3.1.1.74" evidence="8"/>
<evidence type="ECO:0000256" key="3">
    <source>
        <dbReference type="ARBA" id="ARBA00022487"/>
    </source>
</evidence>
<gene>
    <name evidence="10" type="ORF">D0863_08436</name>
</gene>
<dbReference type="PROSITE" id="PS00155">
    <property type="entry name" value="CUTINASE_1"/>
    <property type="match status" value="1"/>
</dbReference>
<keyword evidence="5 8" id="KW-0732">Signal</keyword>
<dbReference type="PANTHER" id="PTHR33630">
    <property type="entry name" value="CUTINASE RV1984C-RELATED-RELATED"/>
    <property type="match status" value="1"/>
</dbReference>
<evidence type="ECO:0000256" key="1">
    <source>
        <dbReference type="ARBA" id="ARBA00004613"/>
    </source>
</evidence>